<proteinExistence type="predicted"/>
<evidence type="ECO:0000256" key="1">
    <source>
        <dbReference type="SAM" id="MobiDB-lite"/>
    </source>
</evidence>
<dbReference type="InterPro" id="IPR001387">
    <property type="entry name" value="Cro/C1-type_HTH"/>
</dbReference>
<evidence type="ECO:0000259" key="2">
    <source>
        <dbReference type="PROSITE" id="PS50943"/>
    </source>
</evidence>
<evidence type="ECO:0000313" key="4">
    <source>
        <dbReference type="Proteomes" id="UP000545286"/>
    </source>
</evidence>
<dbReference type="Pfam" id="PF13560">
    <property type="entry name" value="HTH_31"/>
    <property type="match status" value="1"/>
</dbReference>
<dbReference type="AlphaFoldDB" id="A0A7W4UM66"/>
<dbReference type="InterPro" id="IPR010982">
    <property type="entry name" value="Lambda_DNA-bd_dom_sf"/>
</dbReference>
<dbReference type="Proteomes" id="UP000545286">
    <property type="component" value="Unassembled WGS sequence"/>
</dbReference>
<protein>
    <submittedName>
        <fullName evidence="3">Transcriptional regulator with XRE-family HTH domain</fullName>
    </submittedName>
</protein>
<dbReference type="SUPFAM" id="SSF47413">
    <property type="entry name" value="lambda repressor-like DNA-binding domains"/>
    <property type="match status" value="1"/>
</dbReference>
<accession>A0A7W4UM66</accession>
<evidence type="ECO:0000313" key="3">
    <source>
        <dbReference type="EMBL" id="MBB2957009.1"/>
    </source>
</evidence>
<sequence>MDMQTRRERAELFARYIGLELKGAIVSRGRTAQDVAEAVGRSSAGFNRWLNGKRELPITVLCEVAELLDMDPRVIVEHAYDRVVDELGERDDEEMSEGGATVTELRIPEESKLRGAAHKGQEFNEDDHTDI</sequence>
<keyword evidence="4" id="KW-1185">Reference proteome</keyword>
<name>A0A7W4UM66_9MICO</name>
<dbReference type="Gene3D" id="1.10.260.40">
    <property type="entry name" value="lambda repressor-like DNA-binding domains"/>
    <property type="match status" value="1"/>
</dbReference>
<gene>
    <name evidence="3" type="ORF">FHX72_001121</name>
</gene>
<dbReference type="SMART" id="SM00530">
    <property type="entry name" value="HTH_XRE"/>
    <property type="match status" value="1"/>
</dbReference>
<dbReference type="GO" id="GO:0003677">
    <property type="term" value="F:DNA binding"/>
    <property type="evidence" value="ECO:0007669"/>
    <property type="project" value="InterPro"/>
</dbReference>
<reference evidence="3 4" key="1">
    <citation type="submission" date="2020-08" db="EMBL/GenBank/DDBJ databases">
        <title>Sequencing the genomes of 1000 actinobacteria strains.</title>
        <authorList>
            <person name="Klenk H.-P."/>
        </authorList>
    </citation>
    <scope>NUCLEOTIDE SEQUENCE [LARGE SCALE GENOMIC DNA]</scope>
    <source>
        <strain evidence="3 4">DSM 20419</strain>
    </source>
</reference>
<dbReference type="PROSITE" id="PS50943">
    <property type="entry name" value="HTH_CROC1"/>
    <property type="match status" value="1"/>
</dbReference>
<dbReference type="CDD" id="cd00093">
    <property type="entry name" value="HTH_XRE"/>
    <property type="match status" value="1"/>
</dbReference>
<dbReference type="EMBL" id="JACHWJ010000001">
    <property type="protein sequence ID" value="MBB2957009.1"/>
    <property type="molecule type" value="Genomic_DNA"/>
</dbReference>
<feature type="domain" description="HTH cro/C1-type" evidence="2">
    <location>
        <begin position="21"/>
        <end position="75"/>
    </location>
</feature>
<feature type="region of interest" description="Disordered" evidence="1">
    <location>
        <begin position="87"/>
        <end position="131"/>
    </location>
</feature>
<comment type="caution">
    <text evidence="3">The sequence shown here is derived from an EMBL/GenBank/DDBJ whole genome shotgun (WGS) entry which is preliminary data.</text>
</comment>
<dbReference type="RefSeq" id="WP_183623518.1">
    <property type="nucleotide sequence ID" value="NZ_JACHWJ010000001.1"/>
</dbReference>
<organism evidence="3 4">
    <name type="scientific">Pseudoclavibacter helvolus</name>
    <dbReference type="NCBI Taxonomy" id="255205"/>
    <lineage>
        <taxon>Bacteria</taxon>
        <taxon>Bacillati</taxon>
        <taxon>Actinomycetota</taxon>
        <taxon>Actinomycetes</taxon>
        <taxon>Micrococcales</taxon>
        <taxon>Microbacteriaceae</taxon>
        <taxon>Pseudoclavibacter</taxon>
    </lineage>
</organism>